<dbReference type="InterPro" id="IPR036390">
    <property type="entry name" value="WH_DNA-bd_sf"/>
</dbReference>
<feature type="domain" description="O-methyltransferase C-terminal" evidence="5">
    <location>
        <begin position="134"/>
        <end position="352"/>
    </location>
</feature>
<gene>
    <name evidence="7" type="ORF">DH2020_022970</name>
</gene>
<dbReference type="Pfam" id="PF00891">
    <property type="entry name" value="Methyltransf_2"/>
    <property type="match status" value="1"/>
</dbReference>
<evidence type="ECO:0000256" key="4">
    <source>
        <dbReference type="ARBA" id="ARBA00034481"/>
    </source>
</evidence>
<dbReference type="Proteomes" id="UP001318860">
    <property type="component" value="Unassembled WGS sequence"/>
</dbReference>
<reference evidence="7 8" key="1">
    <citation type="journal article" date="2021" name="Comput. Struct. Biotechnol. J.">
        <title>De novo genome assembly of the potent medicinal plant Rehmannia glutinosa using nanopore technology.</title>
        <authorList>
            <person name="Ma L."/>
            <person name="Dong C."/>
            <person name="Song C."/>
            <person name="Wang X."/>
            <person name="Zheng X."/>
            <person name="Niu Y."/>
            <person name="Chen S."/>
            <person name="Feng W."/>
        </authorList>
    </citation>
    <scope>NUCLEOTIDE SEQUENCE [LARGE SCALE GENOMIC DNA]</scope>
    <source>
        <strain evidence="7">DH-2019</strain>
    </source>
</reference>
<keyword evidence="2" id="KW-0808">Transferase</keyword>
<sequence>MALPNGIVESTHELLDAQAHVWNHIFSFINSMTLNCAIKLGIPDIIHKHGKPMKLSQLVNALPINKQKSDGLRRLMRILTHSKFFLKVKISEDGDEDKEGYCLTMASRLLLRDEPLSMLPLARAMLDPILIDPWHHVSEWFQNDSSSSFVTKHGMTFFVTKHGTALWEYAGIEERWNGMFNEAMASDARLVVSILIKECKQVFEGLKSMVDVAGGTGLLAKAIADAFPDLKCAVLDLPHVVGGLEGENNLSYVGGDMFESIPHADAVFLKWIFHDWTDEECVKLLQKCKEAITPSNNNGKKVIIVEIIVDDKKEDHEATETKLFFDMLMMVDVKGKERTEKEWAKLFFAAGFTSYKITRVLGLRSVIEVFP</sequence>
<evidence type="ECO:0000259" key="5">
    <source>
        <dbReference type="Pfam" id="PF00891"/>
    </source>
</evidence>
<evidence type="ECO:0000256" key="1">
    <source>
        <dbReference type="ARBA" id="ARBA00022603"/>
    </source>
</evidence>
<accession>A0ABR0W4Q6</accession>
<comment type="caution">
    <text evidence="7">The sequence shown here is derived from an EMBL/GenBank/DDBJ whole genome shotgun (WGS) entry which is preliminary data.</text>
</comment>
<dbReference type="Gene3D" id="1.10.10.10">
    <property type="entry name" value="Winged helix-like DNA-binding domain superfamily/Winged helix DNA-binding domain"/>
    <property type="match status" value="1"/>
</dbReference>
<dbReference type="PANTHER" id="PTHR11746">
    <property type="entry name" value="O-METHYLTRANSFERASE"/>
    <property type="match status" value="1"/>
</dbReference>
<evidence type="ECO:0008006" key="9">
    <source>
        <dbReference type="Google" id="ProtNLM"/>
    </source>
</evidence>
<keyword evidence="1" id="KW-0489">Methyltransferase</keyword>
<dbReference type="SUPFAM" id="SSF46785">
    <property type="entry name" value="Winged helix' DNA-binding domain"/>
    <property type="match status" value="1"/>
</dbReference>
<evidence type="ECO:0000313" key="7">
    <source>
        <dbReference type="EMBL" id="KAK6142622.1"/>
    </source>
</evidence>
<dbReference type="InterPro" id="IPR016461">
    <property type="entry name" value="COMT-like"/>
</dbReference>
<evidence type="ECO:0000259" key="6">
    <source>
        <dbReference type="Pfam" id="PF08100"/>
    </source>
</evidence>
<proteinExistence type="inferred from homology"/>
<dbReference type="EMBL" id="JABTTQ020000013">
    <property type="protein sequence ID" value="KAK6142622.1"/>
    <property type="molecule type" value="Genomic_DNA"/>
</dbReference>
<dbReference type="PROSITE" id="PS51683">
    <property type="entry name" value="SAM_OMT_II"/>
    <property type="match status" value="1"/>
</dbReference>
<dbReference type="InterPro" id="IPR012967">
    <property type="entry name" value="COMT_dimerisation"/>
</dbReference>
<feature type="domain" description="O-methyltransferase dimerisation" evidence="6">
    <location>
        <begin position="22"/>
        <end position="112"/>
    </location>
</feature>
<dbReference type="InterPro" id="IPR036388">
    <property type="entry name" value="WH-like_DNA-bd_sf"/>
</dbReference>
<dbReference type="InterPro" id="IPR029063">
    <property type="entry name" value="SAM-dependent_MTases_sf"/>
</dbReference>
<dbReference type="PIRSF" id="PIRSF005739">
    <property type="entry name" value="O-mtase"/>
    <property type="match status" value="1"/>
</dbReference>
<keyword evidence="8" id="KW-1185">Reference proteome</keyword>
<dbReference type="SUPFAM" id="SSF53335">
    <property type="entry name" value="S-adenosyl-L-methionine-dependent methyltransferases"/>
    <property type="match status" value="1"/>
</dbReference>
<dbReference type="InterPro" id="IPR001077">
    <property type="entry name" value="COMT_C"/>
</dbReference>
<name>A0ABR0W4Q6_REHGL</name>
<organism evidence="7 8">
    <name type="scientific">Rehmannia glutinosa</name>
    <name type="common">Chinese foxglove</name>
    <dbReference type="NCBI Taxonomy" id="99300"/>
    <lineage>
        <taxon>Eukaryota</taxon>
        <taxon>Viridiplantae</taxon>
        <taxon>Streptophyta</taxon>
        <taxon>Embryophyta</taxon>
        <taxon>Tracheophyta</taxon>
        <taxon>Spermatophyta</taxon>
        <taxon>Magnoliopsida</taxon>
        <taxon>eudicotyledons</taxon>
        <taxon>Gunneridae</taxon>
        <taxon>Pentapetalae</taxon>
        <taxon>asterids</taxon>
        <taxon>lamiids</taxon>
        <taxon>Lamiales</taxon>
        <taxon>Orobanchaceae</taxon>
        <taxon>Rehmannieae</taxon>
        <taxon>Rehmannia</taxon>
    </lineage>
</organism>
<dbReference type="Pfam" id="PF08100">
    <property type="entry name" value="Dimerisation"/>
    <property type="match status" value="1"/>
</dbReference>
<evidence type="ECO:0000313" key="8">
    <source>
        <dbReference type="Proteomes" id="UP001318860"/>
    </source>
</evidence>
<keyword evidence="3" id="KW-0949">S-adenosyl-L-methionine</keyword>
<comment type="similarity">
    <text evidence="4">Belongs to the class I-like SAM-binding methyltransferase superfamily. Cation-independent O-methyltransferase family. COMT subfamily.</text>
</comment>
<protein>
    <recommendedName>
        <fullName evidence="9">O-methyltransferase</fullName>
    </recommendedName>
</protein>
<evidence type="ECO:0000256" key="2">
    <source>
        <dbReference type="ARBA" id="ARBA00022679"/>
    </source>
</evidence>
<evidence type="ECO:0000256" key="3">
    <source>
        <dbReference type="ARBA" id="ARBA00022691"/>
    </source>
</evidence>
<dbReference type="Gene3D" id="3.40.50.150">
    <property type="entry name" value="Vaccinia Virus protein VP39"/>
    <property type="match status" value="1"/>
</dbReference>